<evidence type="ECO:0000256" key="3">
    <source>
        <dbReference type="ARBA" id="ARBA00023163"/>
    </source>
</evidence>
<dbReference type="SMART" id="SM00345">
    <property type="entry name" value="HTH_GNTR"/>
    <property type="match status" value="1"/>
</dbReference>
<dbReference type="Gene3D" id="1.10.10.10">
    <property type="entry name" value="Winged helix-like DNA-binding domain superfamily/Winged helix DNA-binding domain"/>
    <property type="match status" value="1"/>
</dbReference>
<sequence>MCPTDATGKNPPYCNKMTLMQETHLSARTCQELRSHIDQHLKPGDRLPSEKDLATLLSVSRTTVRAALEQLWLEGKVERRWGAGTFVRKSAELPQHIDQVFVDVQSIDTVFGTFVQRGHQVSYLDTACEKVTPPTIVRALLPPTSEKECWRITRVIGVDGAPAMLVYDHIPLSIDGVDLDPSPMIESVTTLTKLTDEWGIRIERNDATVEAICAPLAVAETLGIKLRTPILRSTQTAEVRDGLAVAVTLIYQNPAVMSARVVRAQRSN</sequence>
<dbReference type="PANTHER" id="PTHR44846">
    <property type="entry name" value="MANNOSYL-D-GLYCERATE TRANSPORT/METABOLISM SYSTEM REPRESSOR MNGR-RELATED"/>
    <property type="match status" value="1"/>
</dbReference>
<organism evidence="5 6">
    <name type="scientific">Schaalia radingae</name>
    <dbReference type="NCBI Taxonomy" id="131110"/>
    <lineage>
        <taxon>Bacteria</taxon>
        <taxon>Bacillati</taxon>
        <taxon>Actinomycetota</taxon>
        <taxon>Actinomycetes</taxon>
        <taxon>Actinomycetales</taxon>
        <taxon>Actinomycetaceae</taxon>
        <taxon>Schaalia</taxon>
    </lineage>
</organism>
<dbReference type="InterPro" id="IPR050679">
    <property type="entry name" value="Bact_HTH_transcr_reg"/>
</dbReference>
<keyword evidence="3" id="KW-0804">Transcription</keyword>
<name>A0ABY0VAU6_9ACTO</name>
<dbReference type="InterPro" id="IPR028978">
    <property type="entry name" value="Chorismate_lyase_/UTRA_dom_sf"/>
</dbReference>
<dbReference type="Pfam" id="PF07702">
    <property type="entry name" value="UTRA"/>
    <property type="match status" value="1"/>
</dbReference>
<dbReference type="Gene3D" id="3.40.1410.10">
    <property type="entry name" value="Chorismate lyase-like"/>
    <property type="match status" value="1"/>
</dbReference>
<dbReference type="SUPFAM" id="SSF46785">
    <property type="entry name" value="Winged helix' DNA-binding domain"/>
    <property type="match status" value="1"/>
</dbReference>
<evidence type="ECO:0000256" key="2">
    <source>
        <dbReference type="ARBA" id="ARBA00023125"/>
    </source>
</evidence>
<evidence type="ECO:0000313" key="5">
    <source>
        <dbReference type="EMBL" id="SDU04400.1"/>
    </source>
</evidence>
<evidence type="ECO:0000259" key="4">
    <source>
        <dbReference type="PROSITE" id="PS50949"/>
    </source>
</evidence>
<dbReference type="EMBL" id="LT629792">
    <property type="protein sequence ID" value="SDU04400.1"/>
    <property type="molecule type" value="Genomic_DNA"/>
</dbReference>
<keyword evidence="1" id="KW-0805">Transcription regulation</keyword>
<dbReference type="PRINTS" id="PR00035">
    <property type="entry name" value="HTHGNTR"/>
</dbReference>
<evidence type="ECO:0000256" key="1">
    <source>
        <dbReference type="ARBA" id="ARBA00023015"/>
    </source>
</evidence>
<dbReference type="PROSITE" id="PS50949">
    <property type="entry name" value="HTH_GNTR"/>
    <property type="match status" value="1"/>
</dbReference>
<evidence type="ECO:0000313" key="6">
    <source>
        <dbReference type="Proteomes" id="UP000198976"/>
    </source>
</evidence>
<dbReference type="SUPFAM" id="SSF64288">
    <property type="entry name" value="Chorismate lyase-like"/>
    <property type="match status" value="1"/>
</dbReference>
<dbReference type="SMART" id="SM00866">
    <property type="entry name" value="UTRA"/>
    <property type="match status" value="1"/>
</dbReference>
<dbReference type="CDD" id="cd07377">
    <property type="entry name" value="WHTH_GntR"/>
    <property type="match status" value="1"/>
</dbReference>
<reference evidence="5 6" key="1">
    <citation type="submission" date="2016-10" db="EMBL/GenBank/DDBJ databases">
        <authorList>
            <person name="Varghese N."/>
            <person name="Submissions S."/>
        </authorList>
    </citation>
    <scope>NUCLEOTIDE SEQUENCE [LARGE SCALE GENOMIC DNA]</scope>
    <source>
        <strain evidence="5 6">DSM 9169</strain>
    </source>
</reference>
<accession>A0ABY0VAU6</accession>
<keyword evidence="6" id="KW-1185">Reference proteome</keyword>
<dbReference type="Proteomes" id="UP000198976">
    <property type="component" value="Chromosome I"/>
</dbReference>
<dbReference type="InterPro" id="IPR011663">
    <property type="entry name" value="UTRA"/>
</dbReference>
<dbReference type="InterPro" id="IPR036390">
    <property type="entry name" value="WH_DNA-bd_sf"/>
</dbReference>
<gene>
    <name evidence="5" type="ORF">SAMN04489714_1816</name>
</gene>
<dbReference type="PANTHER" id="PTHR44846:SF17">
    <property type="entry name" value="GNTR-FAMILY TRANSCRIPTIONAL REGULATOR"/>
    <property type="match status" value="1"/>
</dbReference>
<protein>
    <submittedName>
        <fullName evidence="5">Transcriptional regulator, GntR family</fullName>
    </submittedName>
</protein>
<dbReference type="Pfam" id="PF00392">
    <property type="entry name" value="GntR"/>
    <property type="match status" value="1"/>
</dbReference>
<keyword evidence="2" id="KW-0238">DNA-binding</keyword>
<proteinExistence type="predicted"/>
<feature type="domain" description="HTH gntR-type" evidence="4">
    <location>
        <begin position="23"/>
        <end position="90"/>
    </location>
</feature>
<dbReference type="InterPro" id="IPR036388">
    <property type="entry name" value="WH-like_DNA-bd_sf"/>
</dbReference>
<dbReference type="InterPro" id="IPR000524">
    <property type="entry name" value="Tscrpt_reg_HTH_GntR"/>
</dbReference>